<dbReference type="Proteomes" id="UP001321473">
    <property type="component" value="Unassembled WGS sequence"/>
</dbReference>
<organism evidence="1 2">
    <name type="scientific">Amblyomma americanum</name>
    <name type="common">Lone star tick</name>
    <dbReference type="NCBI Taxonomy" id="6943"/>
    <lineage>
        <taxon>Eukaryota</taxon>
        <taxon>Metazoa</taxon>
        <taxon>Ecdysozoa</taxon>
        <taxon>Arthropoda</taxon>
        <taxon>Chelicerata</taxon>
        <taxon>Arachnida</taxon>
        <taxon>Acari</taxon>
        <taxon>Parasitiformes</taxon>
        <taxon>Ixodida</taxon>
        <taxon>Ixodoidea</taxon>
        <taxon>Ixodidae</taxon>
        <taxon>Amblyomminae</taxon>
        <taxon>Amblyomma</taxon>
    </lineage>
</organism>
<dbReference type="EMBL" id="JARKHS020033501">
    <property type="protein sequence ID" value="KAK8759031.1"/>
    <property type="molecule type" value="Genomic_DNA"/>
</dbReference>
<protein>
    <submittedName>
        <fullName evidence="1">Uncharacterized protein</fullName>
    </submittedName>
</protein>
<dbReference type="AlphaFoldDB" id="A0AAQ4D991"/>
<sequence length="149" mass="15599">MLVGNGTGGYLLAQATGGLKANVSRAVLEGSLHKSVVPWNTARALLEEYVRPKAEASGNASTPEALFKFTIKYLTGDDPLVTSLVEQQLKGGDEETKLVLLAQAVSGCATRSAARSTSRGYHYVVDGGAQPLFEPVLSTAAVAQYLSEG</sequence>
<keyword evidence="2" id="KW-1185">Reference proteome</keyword>
<evidence type="ECO:0000313" key="2">
    <source>
        <dbReference type="Proteomes" id="UP001321473"/>
    </source>
</evidence>
<evidence type="ECO:0000313" key="1">
    <source>
        <dbReference type="EMBL" id="KAK8759031.1"/>
    </source>
</evidence>
<comment type="caution">
    <text evidence="1">The sequence shown here is derived from an EMBL/GenBank/DDBJ whole genome shotgun (WGS) entry which is preliminary data.</text>
</comment>
<proteinExistence type="predicted"/>
<gene>
    <name evidence="1" type="ORF">V5799_003336</name>
</gene>
<name>A0AAQ4D991_AMBAM</name>
<reference evidence="1 2" key="1">
    <citation type="journal article" date="2023" name="Arcadia Sci">
        <title>De novo assembly of a long-read Amblyomma americanum tick genome.</title>
        <authorList>
            <person name="Chou S."/>
            <person name="Poskanzer K.E."/>
            <person name="Rollins M."/>
            <person name="Thuy-Boun P.S."/>
        </authorList>
    </citation>
    <scope>NUCLEOTIDE SEQUENCE [LARGE SCALE GENOMIC DNA]</scope>
    <source>
        <strain evidence="1">F_SG_1</strain>
        <tissue evidence="1">Salivary glands</tissue>
    </source>
</reference>
<accession>A0AAQ4D991</accession>